<protein>
    <submittedName>
        <fullName evidence="4">Recombinase family protein</fullName>
    </submittedName>
</protein>
<dbReference type="InterPro" id="IPR011109">
    <property type="entry name" value="DNA_bind_recombinase_dom"/>
</dbReference>
<dbReference type="SMART" id="SM00857">
    <property type="entry name" value="Resolvase"/>
    <property type="match status" value="1"/>
</dbReference>
<dbReference type="InterPro" id="IPR050639">
    <property type="entry name" value="SSR_resolvase"/>
</dbReference>
<keyword evidence="5" id="KW-1185">Reference proteome</keyword>
<dbReference type="SUPFAM" id="SSF53041">
    <property type="entry name" value="Resolvase-like"/>
    <property type="match status" value="1"/>
</dbReference>
<dbReference type="InterPro" id="IPR025827">
    <property type="entry name" value="Zn_ribbon_recom_dom"/>
</dbReference>
<dbReference type="Gene3D" id="3.90.1750.20">
    <property type="entry name" value="Putative Large Serine Recombinase, Chain B, Domain 2"/>
    <property type="match status" value="1"/>
</dbReference>
<dbReference type="Proteomes" id="UP000301475">
    <property type="component" value="Chromosome"/>
</dbReference>
<name>A0A4P8XSV1_9FIRM</name>
<evidence type="ECO:0000259" key="2">
    <source>
        <dbReference type="PROSITE" id="PS51736"/>
    </source>
</evidence>
<evidence type="ECO:0000313" key="4">
    <source>
        <dbReference type="EMBL" id="QCT06001.1"/>
    </source>
</evidence>
<dbReference type="CDD" id="cd00338">
    <property type="entry name" value="Ser_Recombinase"/>
    <property type="match status" value="1"/>
</dbReference>
<dbReference type="PANTHER" id="PTHR30461:SF23">
    <property type="entry name" value="DNA RECOMBINASE-RELATED"/>
    <property type="match status" value="1"/>
</dbReference>
<dbReference type="PROSITE" id="PS51736">
    <property type="entry name" value="RECOMBINASES_3"/>
    <property type="match status" value="1"/>
</dbReference>
<organism evidence="4 5">
    <name type="scientific">Ruminococcus bovis</name>
    <dbReference type="NCBI Taxonomy" id="2564099"/>
    <lineage>
        <taxon>Bacteria</taxon>
        <taxon>Bacillati</taxon>
        <taxon>Bacillota</taxon>
        <taxon>Clostridia</taxon>
        <taxon>Eubacteriales</taxon>
        <taxon>Oscillospiraceae</taxon>
        <taxon>Ruminococcus</taxon>
    </lineage>
</organism>
<evidence type="ECO:0000259" key="3">
    <source>
        <dbReference type="PROSITE" id="PS51737"/>
    </source>
</evidence>
<dbReference type="InterPro" id="IPR036162">
    <property type="entry name" value="Resolvase-like_N_sf"/>
</dbReference>
<dbReference type="Pfam" id="PF13408">
    <property type="entry name" value="Zn_ribbon_recom"/>
    <property type="match status" value="1"/>
</dbReference>
<dbReference type="AlphaFoldDB" id="A0A4P8XSV1"/>
<dbReference type="InterPro" id="IPR006119">
    <property type="entry name" value="Resolv_N"/>
</dbReference>
<dbReference type="OrthoDB" id="9781670at2"/>
<dbReference type="Gene3D" id="3.40.50.1390">
    <property type="entry name" value="Resolvase, N-terminal catalytic domain"/>
    <property type="match status" value="1"/>
</dbReference>
<evidence type="ECO:0000313" key="5">
    <source>
        <dbReference type="Proteomes" id="UP000301475"/>
    </source>
</evidence>
<feature type="domain" description="Resolvase/invertase-type recombinase catalytic" evidence="2">
    <location>
        <begin position="2"/>
        <end position="146"/>
    </location>
</feature>
<dbReference type="PANTHER" id="PTHR30461">
    <property type="entry name" value="DNA-INVERTASE FROM LAMBDOID PROPHAGE"/>
    <property type="match status" value="1"/>
</dbReference>
<feature type="domain" description="Recombinase" evidence="3">
    <location>
        <begin position="154"/>
        <end position="259"/>
    </location>
</feature>
<dbReference type="EMBL" id="CP039381">
    <property type="protein sequence ID" value="QCT06001.1"/>
    <property type="molecule type" value="Genomic_DNA"/>
</dbReference>
<accession>A0A4P8XSV1</accession>
<dbReference type="KEGG" id="ruj:E5Z56_00855"/>
<reference evidence="4 5" key="1">
    <citation type="submission" date="2019-04" db="EMBL/GenBank/DDBJ databases">
        <authorList>
            <person name="Embree M."/>
            <person name="Gaffney J.R."/>
        </authorList>
    </citation>
    <scope>NUCLEOTIDE SEQUENCE [LARGE SCALE GENOMIC DNA]</scope>
    <source>
        <strain evidence="4 5">JE7A12</strain>
    </source>
</reference>
<dbReference type="PROSITE" id="PS51737">
    <property type="entry name" value="RECOMBINASE_DNA_BIND"/>
    <property type="match status" value="1"/>
</dbReference>
<dbReference type="GO" id="GO:0000150">
    <property type="term" value="F:DNA strand exchange activity"/>
    <property type="evidence" value="ECO:0007669"/>
    <property type="project" value="InterPro"/>
</dbReference>
<dbReference type="GO" id="GO:0003677">
    <property type="term" value="F:DNA binding"/>
    <property type="evidence" value="ECO:0007669"/>
    <property type="project" value="InterPro"/>
</dbReference>
<dbReference type="RefSeq" id="WP_138156099.1">
    <property type="nucleotide sequence ID" value="NZ_CP039381.1"/>
</dbReference>
<dbReference type="InterPro" id="IPR038109">
    <property type="entry name" value="DNA_bind_recomb_sf"/>
</dbReference>
<sequence>MNVVIYARFSSHSQTEQSIEGQLKVCYEYAEQNHYTVVGEYIDRAMSGKYDNRAEFQRMISDSDKHTFEGVLVYQLDRFARNRYDSAIYKAKLKKNGVRVLSAKENITDDASGILVEGVLESMAEYYSAELSQKIHRGMEINAQKCLSNGSNPGLGFKVDKDRRFYVDEEEAEIVREIFERYASGETKAEIVKDLKRRKVKTSLGNDFTYNSLSRMLSNKRYIGVYMYKGQETPGGMPRILDDDLFYKVQDILAKNKKAPARTHGEGEYLLTTKLFCGHCKNMMVGYGGTSKTGKQYHYYICKEARKKRCDKTIVRKKKIEDRVIAECLKLLTDENIKFIAKKVAEECNKSPDNLTVKQLKKAIREADTAIENLWRGIEQGQSVPMLTERLNKRQAEREALEEQLAIEQNKSICLSEAQILAFLDFVCEMPLDDVNKRRAIINILVHSVYLYDDHFTLIINASKKPMSVDNIPLEEIEEAFNSDKTCTEKCSTMTSPAPPINCT</sequence>
<dbReference type="Pfam" id="PF07508">
    <property type="entry name" value="Recombinase"/>
    <property type="match status" value="1"/>
</dbReference>
<feature type="coiled-coil region" evidence="1">
    <location>
        <begin position="384"/>
        <end position="411"/>
    </location>
</feature>
<dbReference type="Pfam" id="PF00239">
    <property type="entry name" value="Resolvase"/>
    <property type="match status" value="1"/>
</dbReference>
<proteinExistence type="predicted"/>
<keyword evidence="1" id="KW-0175">Coiled coil</keyword>
<gene>
    <name evidence="4" type="ORF">E5Z56_00855</name>
</gene>
<evidence type="ECO:0000256" key="1">
    <source>
        <dbReference type="SAM" id="Coils"/>
    </source>
</evidence>